<feature type="transmembrane region" description="Helical" evidence="1">
    <location>
        <begin position="453"/>
        <end position="475"/>
    </location>
</feature>
<dbReference type="GO" id="GO:0042910">
    <property type="term" value="F:xenobiotic transmembrane transporter activity"/>
    <property type="evidence" value="ECO:0007669"/>
    <property type="project" value="TreeGrafter"/>
</dbReference>
<dbReference type="Pfam" id="PF00873">
    <property type="entry name" value="ACR_tran"/>
    <property type="match status" value="1"/>
</dbReference>
<dbReference type="InterPro" id="IPR001036">
    <property type="entry name" value="Acrflvin-R"/>
</dbReference>
<dbReference type="Gene3D" id="3.30.70.1430">
    <property type="entry name" value="Multidrug efflux transporter AcrB pore domain"/>
    <property type="match status" value="2"/>
</dbReference>
<feature type="transmembrane region" description="Helical" evidence="1">
    <location>
        <begin position="897"/>
        <end position="917"/>
    </location>
</feature>
<keyword evidence="1" id="KW-1133">Transmembrane helix</keyword>
<feature type="transmembrane region" description="Helical" evidence="1">
    <location>
        <begin position="348"/>
        <end position="368"/>
    </location>
</feature>
<feature type="transmembrane region" description="Helical" evidence="1">
    <location>
        <begin position="543"/>
        <end position="562"/>
    </location>
</feature>
<dbReference type="SUPFAM" id="SSF82693">
    <property type="entry name" value="Multidrug efflux transporter AcrB pore domain, PN1, PN2, PC1 and PC2 subdomains"/>
    <property type="match status" value="3"/>
</dbReference>
<feature type="transmembrane region" description="Helical" evidence="1">
    <location>
        <begin position="25"/>
        <end position="43"/>
    </location>
</feature>
<dbReference type="Gene3D" id="3.30.70.1320">
    <property type="entry name" value="Multidrug efflux transporter AcrB pore domain like"/>
    <property type="match status" value="1"/>
</dbReference>
<reference evidence="2" key="1">
    <citation type="journal article" date="2020" name="mSystems">
        <title>Genome- and Community-Level Interaction Insights into Carbon Utilization and Element Cycling Functions of Hydrothermarchaeota in Hydrothermal Sediment.</title>
        <authorList>
            <person name="Zhou Z."/>
            <person name="Liu Y."/>
            <person name="Xu W."/>
            <person name="Pan J."/>
            <person name="Luo Z.H."/>
            <person name="Li M."/>
        </authorList>
    </citation>
    <scope>NUCLEOTIDE SEQUENCE [LARGE SCALE GENOMIC DNA]</scope>
    <source>
        <strain evidence="2">SpSt-897</strain>
    </source>
</reference>
<dbReference type="AlphaFoldDB" id="A0A7C3ZAB9"/>
<keyword evidence="1" id="KW-0472">Membrane</keyword>
<protein>
    <submittedName>
        <fullName evidence="2">Efflux RND transporter permease subunit</fullName>
    </submittedName>
</protein>
<dbReference type="Gene3D" id="3.30.2090.10">
    <property type="entry name" value="Multidrug efflux transporter AcrB TolC docking domain, DN and DC subdomains"/>
    <property type="match status" value="2"/>
</dbReference>
<accession>A0A7C3ZAB9</accession>
<dbReference type="SUPFAM" id="SSF82866">
    <property type="entry name" value="Multidrug efflux transporter AcrB transmembrane domain"/>
    <property type="match status" value="2"/>
</dbReference>
<comment type="caution">
    <text evidence="2">The sequence shown here is derived from an EMBL/GenBank/DDBJ whole genome shotgun (WGS) entry which is preliminary data.</text>
</comment>
<dbReference type="EMBL" id="DTMF01000082">
    <property type="protein sequence ID" value="HGF33372.1"/>
    <property type="molecule type" value="Genomic_DNA"/>
</dbReference>
<feature type="transmembrane region" description="Helical" evidence="1">
    <location>
        <begin position="972"/>
        <end position="992"/>
    </location>
</feature>
<dbReference type="SUPFAM" id="SSF82714">
    <property type="entry name" value="Multidrug efflux transporter AcrB TolC docking domain, DN and DC subdomains"/>
    <property type="match status" value="2"/>
</dbReference>
<dbReference type="PANTHER" id="PTHR32063">
    <property type="match status" value="1"/>
</dbReference>
<dbReference type="GO" id="GO:0005886">
    <property type="term" value="C:plasma membrane"/>
    <property type="evidence" value="ECO:0007669"/>
    <property type="project" value="TreeGrafter"/>
</dbReference>
<evidence type="ECO:0000256" key="1">
    <source>
        <dbReference type="SAM" id="Phobius"/>
    </source>
</evidence>
<organism evidence="2">
    <name type="scientific">Desulfobacca acetoxidans</name>
    <dbReference type="NCBI Taxonomy" id="60893"/>
    <lineage>
        <taxon>Bacteria</taxon>
        <taxon>Pseudomonadati</taxon>
        <taxon>Thermodesulfobacteriota</taxon>
        <taxon>Desulfobaccia</taxon>
        <taxon>Desulfobaccales</taxon>
        <taxon>Desulfobaccaceae</taxon>
        <taxon>Desulfobacca</taxon>
    </lineage>
</organism>
<name>A0A7C3ZAB9_9BACT</name>
<feature type="transmembrane region" description="Helical" evidence="1">
    <location>
        <begin position="924"/>
        <end position="942"/>
    </location>
</feature>
<proteinExistence type="predicted"/>
<feature type="transmembrane region" description="Helical" evidence="1">
    <location>
        <begin position="487"/>
        <end position="510"/>
    </location>
</feature>
<dbReference type="PRINTS" id="PR00702">
    <property type="entry name" value="ACRIFLAVINRP"/>
</dbReference>
<dbReference type="InterPro" id="IPR027463">
    <property type="entry name" value="AcrB_DN_DC_subdom"/>
</dbReference>
<evidence type="ECO:0000313" key="2">
    <source>
        <dbReference type="EMBL" id="HGF33372.1"/>
    </source>
</evidence>
<keyword evidence="1" id="KW-0812">Transmembrane</keyword>
<dbReference type="Gene3D" id="1.20.1640.10">
    <property type="entry name" value="Multidrug efflux transporter AcrB transmembrane domain"/>
    <property type="match status" value="2"/>
</dbReference>
<sequence>MGNGMEPTESGLLNTIIRFALRRRGAILALAMIVMAYGLYTLSRTQYDVFPEFASPQVSIRTEAPGLSPEQVEALVTRPIESAVIGAGGLTSVLSSSIQGLSAIKVNFSPNIDVYRARQLVAERLVSLPGKLPLEAKPPVLTPLTSSTGNVLELGLTSASRSLMEMRTTARWLVKPRLLAVPGVAGVLSFGEGVKQFQIQVKPDRLLKYRLGLTEVLAAARRATGVRGAGFIETANQRLVLQTHGQALTPAQLADVVLVHRAGASVRLGDVATVTAAQEPPIGAGLINGQPGIVMVVNAQYGANTLEVTRRLDQALRELRPDLEREGLVLHPDLFRPANFIHTAMHNVLSALAIGAVLVVIVLFLFLFNFRTAAISCTAIPLSLLAGIIAMERLGFSLNTMTLGGLAIAIGEIVDDAVIDVENILRRLRENRGQANPRPVLQVILAASLEVRAAVVFATLAVILVFFPILTLSGVAGRLFSPLGAAYILAVLASLLVAITVTPALCFFFLGRHELPPQEPPVVHRLKTGYVRLLGRVDRYPRLVTLGVILLMGGALAALPFLRGSFMPEFREGHFIVHMVMVPGTSLEESLRLGHRVTRELLKLPYVQSVAQKAGRAEAGGEPRGPNASEIEVNLKAGRQPASAESEIRRVLDQIPGASFTVNTFLTERLEETISGYGAAVVINVFGNDLDILDHKAQEIVAVLQQIPGATDIQVQSRTGAPQIAIRLKRAALLRWGMDPLSVLDAVQTAYQGRVVGQIYQGERVFDTTVILPPQDRQTVAAIGRLPLRSPSGAYLPLKELAAIQATSGRFAVLHQGGRRVQTVTCNVTGRNSAALVAEARRRVLSKVSFPPGTYVEFTGTAAAQARAQRDLFFHACLAVMGIVLLVSAVVGHWRNVLLLMVNLPFALAGGVVAVLLTSRTMSLGSLVGFVTVFGITMRNGIMMLSHYQHLLAVEGVNWGPETALRGASERLAPILMTALVTALGLLPLAVGSQTPGQEIVGPLAIVVLGGIATSTALNLLVLPTLALRFGRFGKIVNSP</sequence>
<feature type="transmembrane region" description="Helical" evidence="1">
    <location>
        <begin position="1004"/>
        <end position="1023"/>
    </location>
</feature>
<feature type="transmembrane region" description="Helical" evidence="1">
    <location>
        <begin position="872"/>
        <end position="891"/>
    </location>
</feature>
<dbReference type="Gene3D" id="3.30.70.1440">
    <property type="entry name" value="Multidrug efflux transporter AcrB pore domain"/>
    <property type="match status" value="1"/>
</dbReference>
<feature type="transmembrane region" description="Helical" evidence="1">
    <location>
        <begin position="373"/>
        <end position="391"/>
    </location>
</feature>
<gene>
    <name evidence="2" type="ORF">ENW96_03145</name>
</gene>
<dbReference type="PANTHER" id="PTHR32063:SF4">
    <property type="entry name" value="SLR6043 PROTEIN"/>
    <property type="match status" value="1"/>
</dbReference>